<evidence type="ECO:0000256" key="1">
    <source>
        <dbReference type="PIRSR" id="PIRSR003170-1"/>
    </source>
</evidence>
<evidence type="ECO:0000259" key="3">
    <source>
        <dbReference type="Pfam" id="PF03070"/>
    </source>
</evidence>
<feature type="binding site" evidence="2">
    <location>
        <position position="144"/>
    </location>
    <ligand>
        <name>substrate</name>
    </ligand>
</feature>
<feature type="binding site" evidence="2">
    <location>
        <position position="81"/>
    </location>
    <ligand>
        <name>substrate</name>
    </ligand>
</feature>
<reference evidence="4 5" key="1">
    <citation type="journal article" date="2011" name="Proc. Natl. Acad. Sci. U.S.A.">
        <title>Comparative genomics of xylose-fermenting fungi for enhanced biofuel production.</title>
        <authorList>
            <person name="Wohlbach D.J."/>
            <person name="Kuo A."/>
            <person name="Sato T.K."/>
            <person name="Potts K.M."/>
            <person name="Salamov A.A."/>
            <person name="LaButti K.M."/>
            <person name="Sun H."/>
            <person name="Clum A."/>
            <person name="Pangilinan J.L."/>
            <person name="Lindquist E.A."/>
            <person name="Lucas S."/>
            <person name="Lapidus A."/>
            <person name="Jin M."/>
            <person name="Gunawan C."/>
            <person name="Balan V."/>
            <person name="Dale B.E."/>
            <person name="Jeffries T.W."/>
            <person name="Zinkel R."/>
            <person name="Barry K.W."/>
            <person name="Grigoriev I.V."/>
            <person name="Gasch A.P."/>
        </authorList>
    </citation>
    <scope>NUCLEOTIDE SEQUENCE [LARGE SCALE GENOMIC DNA]</scope>
    <source>
        <strain evidence="5">ATCC 10573 / BCRC 21748 / CBS 615 / JCM 9827 / NBRC 10315 / NRRL Y-1498 / VKM Y-70</strain>
    </source>
</reference>
<dbReference type="RefSeq" id="XP_006684530.1">
    <property type="nucleotide sequence ID" value="XM_006684467.1"/>
</dbReference>
<organism evidence="5">
    <name type="scientific">Candida tenuis (strain ATCC 10573 / BCRC 21748 / CBS 615 / JCM 9827 / NBRC 10315 / NRRL Y-1498 / VKM Y-70)</name>
    <name type="common">Yeast</name>
    <name type="synonym">Yamadazyma tenuis</name>
    <dbReference type="NCBI Taxonomy" id="590646"/>
    <lineage>
        <taxon>Eukaryota</taxon>
        <taxon>Fungi</taxon>
        <taxon>Dikarya</taxon>
        <taxon>Ascomycota</taxon>
        <taxon>Saccharomycotina</taxon>
        <taxon>Pichiomycetes</taxon>
        <taxon>Debaryomycetaceae</taxon>
        <taxon>Yamadazyma</taxon>
    </lineage>
</organism>
<proteinExistence type="predicted"/>
<dbReference type="PANTHER" id="PTHR43198">
    <property type="entry name" value="BIFUNCTIONAL TH2 PROTEIN"/>
    <property type="match status" value="1"/>
</dbReference>
<evidence type="ECO:0000256" key="2">
    <source>
        <dbReference type="PIRSR" id="PIRSR003170-2"/>
    </source>
</evidence>
<dbReference type="OrthoDB" id="37730at2759"/>
<sequence>MSPSDELLENYFHWYQQSISHPLTNELCAGTLPDFKLFTYLVQDLKYFETGADLISKTMRLSDSKEASSTIYEYIGGLSTENKYFHVCIHELKQSEEVQKRVPHMLGENSETLPAVKKYIDYLDYLLNESNSYVELITVVYIMEKVYLGWVEFNLQQGSISKSLEYKHQEWIDLHSGEDFEKWVKFLAQEVDRVAPSDMETFEQTAKKTLELEVEFFEDCYNYNS</sequence>
<dbReference type="STRING" id="590646.G3AYX7"/>
<feature type="domain" description="Thiaminase-2/PQQC" evidence="3">
    <location>
        <begin position="13"/>
        <end position="221"/>
    </location>
</feature>
<dbReference type="PANTHER" id="PTHR43198:SF2">
    <property type="entry name" value="SI:CH1073-67J19.1-RELATED"/>
    <property type="match status" value="1"/>
</dbReference>
<gene>
    <name evidence="4" type="ORF">CANTEDRAFT_101828</name>
</gene>
<protein>
    <submittedName>
        <fullName evidence="4">Heme oxygenase-like protein</fullName>
    </submittedName>
</protein>
<keyword evidence="5" id="KW-1185">Reference proteome</keyword>
<dbReference type="SUPFAM" id="SSF48613">
    <property type="entry name" value="Heme oxygenase-like"/>
    <property type="match status" value="1"/>
</dbReference>
<dbReference type="GO" id="GO:0005829">
    <property type="term" value="C:cytosol"/>
    <property type="evidence" value="ECO:0007669"/>
    <property type="project" value="TreeGrafter"/>
</dbReference>
<dbReference type="InterPro" id="IPR016084">
    <property type="entry name" value="Haem_Oase-like_multi-hlx"/>
</dbReference>
<feature type="binding site" evidence="2">
    <location>
        <position position="44"/>
    </location>
    <ligand>
        <name>substrate</name>
    </ligand>
</feature>
<dbReference type="Proteomes" id="UP000000707">
    <property type="component" value="Unassembled WGS sequence"/>
</dbReference>
<accession>G3AYX7</accession>
<dbReference type="InterPro" id="IPR026285">
    <property type="entry name" value="TenA_E"/>
</dbReference>
<dbReference type="eggNOG" id="ENOG502QT8P">
    <property type="taxonomic scope" value="Eukaryota"/>
</dbReference>
<dbReference type="InterPro" id="IPR004305">
    <property type="entry name" value="Thiaminase-2/PQQC"/>
</dbReference>
<dbReference type="KEGG" id="cten:18245503"/>
<dbReference type="GeneID" id="18245503"/>
<dbReference type="AlphaFoldDB" id="G3AYX7"/>
<dbReference type="HOGENOM" id="CLU_077537_0_0_1"/>
<dbReference type="InterPro" id="IPR050967">
    <property type="entry name" value="Thiamine_Salvage_TenA"/>
</dbReference>
<dbReference type="GO" id="GO:0006772">
    <property type="term" value="P:thiamine metabolic process"/>
    <property type="evidence" value="ECO:0007669"/>
    <property type="project" value="UniProtKB-ARBA"/>
</dbReference>
<name>G3AYX7_CANTC</name>
<feature type="active site" description="Proton donor" evidence="1">
    <location>
        <position position="213"/>
    </location>
</feature>
<dbReference type="EMBL" id="GL996512">
    <property type="protein sequence ID" value="EGV65956.1"/>
    <property type="molecule type" value="Genomic_DNA"/>
</dbReference>
<evidence type="ECO:0000313" key="5">
    <source>
        <dbReference type="Proteomes" id="UP000000707"/>
    </source>
</evidence>
<dbReference type="Pfam" id="PF03070">
    <property type="entry name" value="TENA_THI-4"/>
    <property type="match status" value="1"/>
</dbReference>
<dbReference type="Gene3D" id="1.20.910.10">
    <property type="entry name" value="Heme oxygenase-like"/>
    <property type="match status" value="1"/>
</dbReference>
<evidence type="ECO:0000313" key="4">
    <source>
        <dbReference type="EMBL" id="EGV65956.1"/>
    </source>
</evidence>
<dbReference type="CDD" id="cd19358">
    <property type="entry name" value="TenA_E_Spr0628-like"/>
    <property type="match status" value="1"/>
</dbReference>
<dbReference type="PIRSF" id="PIRSF003170">
    <property type="entry name" value="Pet18p"/>
    <property type="match status" value="1"/>
</dbReference>